<dbReference type="RefSeq" id="XP_024578824.1">
    <property type="nucleotide sequence ID" value="XM_024728337.1"/>
</dbReference>
<accession>A0A0P1AMM8</accession>
<dbReference type="STRING" id="4781.A0A0P1AMM8"/>
<dbReference type="InterPro" id="IPR045281">
    <property type="entry name" value="CONSTANS-like"/>
</dbReference>
<feature type="domain" description="CCT" evidence="3">
    <location>
        <begin position="144"/>
        <end position="186"/>
    </location>
</feature>
<dbReference type="InterPro" id="IPR010402">
    <property type="entry name" value="CCT_domain"/>
</dbReference>
<evidence type="ECO:0000256" key="1">
    <source>
        <dbReference type="ARBA" id="ARBA00004123"/>
    </source>
</evidence>
<dbReference type="AlphaFoldDB" id="A0A0P1AMM8"/>
<keyword evidence="5" id="KW-1185">Reference proteome</keyword>
<organism evidence="4 5">
    <name type="scientific">Plasmopara halstedii</name>
    <name type="common">Downy mildew of sunflower</name>
    <dbReference type="NCBI Taxonomy" id="4781"/>
    <lineage>
        <taxon>Eukaryota</taxon>
        <taxon>Sar</taxon>
        <taxon>Stramenopiles</taxon>
        <taxon>Oomycota</taxon>
        <taxon>Peronosporomycetes</taxon>
        <taxon>Peronosporales</taxon>
        <taxon>Peronosporaceae</taxon>
        <taxon>Plasmopara</taxon>
    </lineage>
</organism>
<dbReference type="OrthoDB" id="153872at2759"/>
<dbReference type="PANTHER" id="PTHR31319">
    <property type="entry name" value="ZINC FINGER PROTEIN CONSTANS-LIKE 4"/>
    <property type="match status" value="1"/>
</dbReference>
<dbReference type="Pfam" id="PF06203">
    <property type="entry name" value="CCT"/>
    <property type="match status" value="1"/>
</dbReference>
<evidence type="ECO:0000259" key="3">
    <source>
        <dbReference type="PROSITE" id="PS51017"/>
    </source>
</evidence>
<dbReference type="PANTHER" id="PTHR31319:SF77">
    <property type="entry name" value="ZINC FINGER PROTEIN CONSTANS-LIKE 4"/>
    <property type="match status" value="1"/>
</dbReference>
<proteinExistence type="predicted"/>
<keyword evidence="2" id="KW-0539">Nucleus</keyword>
<name>A0A0P1AMM8_PLAHL</name>
<dbReference type="EMBL" id="CCYD01000645">
    <property type="protein sequence ID" value="CEG42455.1"/>
    <property type="molecule type" value="Genomic_DNA"/>
</dbReference>
<evidence type="ECO:0000313" key="4">
    <source>
        <dbReference type="EMBL" id="CEG42455.1"/>
    </source>
</evidence>
<evidence type="ECO:0000313" key="5">
    <source>
        <dbReference type="Proteomes" id="UP000054928"/>
    </source>
</evidence>
<dbReference type="PROSITE" id="PS51017">
    <property type="entry name" value="CCT"/>
    <property type="match status" value="1"/>
</dbReference>
<dbReference type="GeneID" id="36407785"/>
<sequence length="200" mass="22979">MKMLVSKKRSRKVELSLPILHQSDVKSTRWLKSDVVEKMRGQLLEIEPRSLSHLSPQELFLSVVLEWQGMSGDISDHFGGYTTNSLDNAENKAASLELSSKKANDAIEKRHTNVKNLSHNMKPLRANYMTEPVKMIGIYTPTARRELLQKYMVKRARRLSQHKVRYGVRKELANARPRVKGRFIKTQQPLTTATAEIQKI</sequence>
<dbReference type="OMA" id="VKMIGAY"/>
<protein>
    <submittedName>
        <fullName evidence="4">CCT domain</fullName>
    </submittedName>
</protein>
<dbReference type="Proteomes" id="UP000054928">
    <property type="component" value="Unassembled WGS sequence"/>
</dbReference>
<comment type="subcellular location">
    <subcellularLocation>
        <location evidence="1">Nucleus</location>
    </subcellularLocation>
</comment>
<dbReference type="GO" id="GO:0005634">
    <property type="term" value="C:nucleus"/>
    <property type="evidence" value="ECO:0007669"/>
    <property type="project" value="UniProtKB-SubCell"/>
</dbReference>
<evidence type="ECO:0000256" key="2">
    <source>
        <dbReference type="ARBA" id="ARBA00023242"/>
    </source>
</evidence>
<reference evidence="5" key="1">
    <citation type="submission" date="2014-09" db="EMBL/GenBank/DDBJ databases">
        <authorList>
            <person name="Sharma Rahul"/>
            <person name="Thines Marco"/>
        </authorList>
    </citation>
    <scope>NUCLEOTIDE SEQUENCE [LARGE SCALE GENOMIC DNA]</scope>
</reference>